<evidence type="ECO:0000256" key="3">
    <source>
        <dbReference type="ARBA" id="ARBA00022801"/>
    </source>
</evidence>
<evidence type="ECO:0000256" key="4">
    <source>
        <dbReference type="ARBA" id="ARBA00022833"/>
    </source>
</evidence>
<evidence type="ECO:0000313" key="6">
    <source>
        <dbReference type="EMBL" id="QCK14434.1"/>
    </source>
</evidence>
<accession>A0A4D7K0M1</accession>
<keyword evidence="7" id="KW-1185">Reference proteome</keyword>
<reference evidence="6 7" key="1">
    <citation type="submission" date="2018-04" db="EMBL/GenBank/DDBJ databases">
        <title>Complete genome uncultured novel isolate.</title>
        <authorList>
            <person name="Merlino G."/>
        </authorList>
    </citation>
    <scope>NUCLEOTIDE SEQUENCE [LARGE SCALE GENOMIC DNA]</scope>
    <source>
        <strain evidence="7">R1DC9</strain>
    </source>
</reference>
<proteinExistence type="predicted"/>
<keyword evidence="2" id="KW-0479">Metal-binding</keyword>
<dbReference type="EMBL" id="CP028923">
    <property type="protein sequence ID" value="QCK14434.1"/>
    <property type="molecule type" value="Genomic_DNA"/>
</dbReference>
<dbReference type="KEGG" id="fpf:DCC35_06615"/>
<dbReference type="Gene3D" id="3.40.630.10">
    <property type="entry name" value="Zn peptidases"/>
    <property type="match status" value="1"/>
</dbReference>
<evidence type="ECO:0000256" key="1">
    <source>
        <dbReference type="ARBA" id="ARBA00001947"/>
    </source>
</evidence>
<dbReference type="Proteomes" id="UP000298616">
    <property type="component" value="Chromosome"/>
</dbReference>
<feature type="domain" description="Succinylglutamate desuccinylase/Aspartoacylase catalytic" evidence="5">
    <location>
        <begin position="35"/>
        <end position="154"/>
    </location>
</feature>
<sequence>MTLSRCNMVELTDQFRGHKIKVGRLIGKIEGKKEGPSMIFTGGIHGNEPSGVFAIREVIEEISRNKIKVRGNIYGISGNLKALGKGHRYEKYDLNRLWTKKKIESLLNDVQKEPAQDIIEQKEILTEIRKILNEDNGPFYFFDLHTTSSETNPFLTVNDCLANRKFAELFPVPMILGIEEYLEGPLLSYINELGYVAFGFEGGSHGDKSSVDNHKAFILLALVHAGMIKRKSFNYYKYYDQLAKTSFDSHEIFEIFYRFQVFDNSKFKMKPGFVNFQKIKQGTILAKYNGERIKAEENARIFMPLYQNQGDDGFFLIRKVSPFFLKLSEKLRTLKVDKILPVLPGVKWHNKEKDTLEVNTTIAKFFAKRFFHLLGFRAIILGENKYLMKNREKAVRSKDYKNEKFFQ</sequence>
<protein>
    <submittedName>
        <fullName evidence="6">Aspartoacylase</fullName>
    </submittedName>
</protein>
<dbReference type="PANTHER" id="PTHR15162">
    <property type="entry name" value="ASPARTOACYLASE"/>
    <property type="match status" value="1"/>
</dbReference>
<keyword evidence="4" id="KW-0862">Zinc</keyword>
<dbReference type="AlphaFoldDB" id="A0A4D7K0M1"/>
<evidence type="ECO:0000259" key="5">
    <source>
        <dbReference type="Pfam" id="PF24827"/>
    </source>
</evidence>
<evidence type="ECO:0000313" key="7">
    <source>
        <dbReference type="Proteomes" id="UP000298616"/>
    </source>
</evidence>
<organism evidence="6 7">
    <name type="scientific">Mangrovivirga cuniculi</name>
    <dbReference type="NCBI Taxonomy" id="2715131"/>
    <lineage>
        <taxon>Bacteria</taxon>
        <taxon>Pseudomonadati</taxon>
        <taxon>Bacteroidota</taxon>
        <taxon>Cytophagia</taxon>
        <taxon>Cytophagales</taxon>
        <taxon>Mangrovivirgaceae</taxon>
        <taxon>Mangrovivirga</taxon>
    </lineage>
</organism>
<dbReference type="GO" id="GO:0005829">
    <property type="term" value="C:cytosol"/>
    <property type="evidence" value="ECO:0007669"/>
    <property type="project" value="TreeGrafter"/>
</dbReference>
<dbReference type="SUPFAM" id="SSF53187">
    <property type="entry name" value="Zn-dependent exopeptidases"/>
    <property type="match status" value="1"/>
</dbReference>
<gene>
    <name evidence="6" type="ORF">DCC35_06615</name>
</gene>
<dbReference type="Pfam" id="PF24827">
    <property type="entry name" value="AstE_AspA_cat"/>
    <property type="match status" value="1"/>
</dbReference>
<dbReference type="OrthoDB" id="1523003at2"/>
<dbReference type="InterPro" id="IPR055438">
    <property type="entry name" value="AstE_AspA_cat"/>
</dbReference>
<dbReference type="PANTHER" id="PTHR15162:SF7">
    <property type="entry name" value="SUCCINYLGLUTAMATE DESUCCINYLASE"/>
    <property type="match status" value="1"/>
</dbReference>
<keyword evidence="3" id="KW-0378">Hydrolase</keyword>
<evidence type="ECO:0000256" key="2">
    <source>
        <dbReference type="ARBA" id="ARBA00022723"/>
    </source>
</evidence>
<dbReference type="GO" id="GO:0046872">
    <property type="term" value="F:metal ion binding"/>
    <property type="evidence" value="ECO:0007669"/>
    <property type="project" value="UniProtKB-KW"/>
</dbReference>
<dbReference type="GO" id="GO:0016788">
    <property type="term" value="F:hydrolase activity, acting on ester bonds"/>
    <property type="evidence" value="ECO:0007669"/>
    <property type="project" value="InterPro"/>
</dbReference>
<dbReference type="InterPro" id="IPR050178">
    <property type="entry name" value="AspA/AstE_fam"/>
</dbReference>
<comment type="cofactor">
    <cofactor evidence="1">
        <name>Zn(2+)</name>
        <dbReference type="ChEBI" id="CHEBI:29105"/>
    </cofactor>
</comment>
<name>A0A4D7K0M1_9BACT</name>